<dbReference type="PROSITE" id="PS50263">
    <property type="entry name" value="CN_HYDROLASE"/>
    <property type="match status" value="1"/>
</dbReference>
<dbReference type="GO" id="GO:0050126">
    <property type="term" value="F:N-carbamoylputrescine amidase activity"/>
    <property type="evidence" value="ECO:0007669"/>
    <property type="project" value="TreeGrafter"/>
</dbReference>
<protein>
    <submittedName>
        <fullName evidence="3">Predicted protein</fullName>
    </submittedName>
</protein>
<reference evidence="3 4" key="1">
    <citation type="journal article" date="2010" name="Cell">
        <title>The genome of Naegleria gruberi illuminates early eukaryotic versatility.</title>
        <authorList>
            <person name="Fritz-Laylin L.K."/>
            <person name="Prochnik S.E."/>
            <person name="Ginger M.L."/>
            <person name="Dacks J.B."/>
            <person name="Carpenter M.L."/>
            <person name="Field M.C."/>
            <person name="Kuo A."/>
            <person name="Paredez A."/>
            <person name="Chapman J."/>
            <person name="Pham J."/>
            <person name="Shu S."/>
            <person name="Neupane R."/>
            <person name="Cipriano M."/>
            <person name="Mancuso J."/>
            <person name="Tu H."/>
            <person name="Salamov A."/>
            <person name="Lindquist E."/>
            <person name="Shapiro H."/>
            <person name="Lucas S."/>
            <person name="Grigoriev I.V."/>
            <person name="Cande W.Z."/>
            <person name="Fulton C."/>
            <person name="Rokhsar D.S."/>
            <person name="Dawson S.C."/>
        </authorList>
    </citation>
    <scope>NUCLEOTIDE SEQUENCE [LARGE SCALE GENOMIC DNA]</scope>
    <source>
        <strain evidence="3 4">NEG-M</strain>
    </source>
</reference>
<proteinExistence type="predicted"/>
<dbReference type="InterPro" id="IPR003010">
    <property type="entry name" value="C-N_Hydrolase"/>
</dbReference>
<evidence type="ECO:0000259" key="2">
    <source>
        <dbReference type="PROSITE" id="PS50263"/>
    </source>
</evidence>
<dbReference type="OrthoDB" id="412018at2759"/>
<accession>D2V7W2</accession>
<dbReference type="Proteomes" id="UP000006671">
    <property type="component" value="Unassembled WGS sequence"/>
</dbReference>
<gene>
    <name evidence="3" type="ORF">NAEGRDRAFT_64943</name>
</gene>
<dbReference type="GeneID" id="8860271"/>
<dbReference type="AlphaFoldDB" id="D2V7W2"/>
<dbReference type="GO" id="GO:0033388">
    <property type="term" value="P:putrescine biosynthetic process from arginine"/>
    <property type="evidence" value="ECO:0007669"/>
    <property type="project" value="TreeGrafter"/>
</dbReference>
<dbReference type="KEGG" id="ngr:NAEGRDRAFT_64943"/>
<dbReference type="InterPro" id="IPR036526">
    <property type="entry name" value="C-N_Hydrolase_sf"/>
</dbReference>
<feature type="domain" description="CN hydrolase" evidence="2">
    <location>
        <begin position="9"/>
        <end position="321"/>
    </location>
</feature>
<dbReference type="PANTHER" id="PTHR43674:SF2">
    <property type="entry name" value="BETA-UREIDOPROPIONASE"/>
    <property type="match status" value="1"/>
</dbReference>
<name>D2V7W2_NAEGR</name>
<evidence type="ECO:0000313" key="4">
    <source>
        <dbReference type="Proteomes" id="UP000006671"/>
    </source>
</evidence>
<dbReference type="STRING" id="5762.D2V7W2"/>
<keyword evidence="1" id="KW-0378">Hydrolase</keyword>
<dbReference type="SUPFAM" id="SSF56317">
    <property type="entry name" value="Carbon-nitrogen hydrolase"/>
    <property type="match status" value="1"/>
</dbReference>
<keyword evidence="4" id="KW-1185">Reference proteome</keyword>
<dbReference type="RefSeq" id="XP_002679817.1">
    <property type="nucleotide sequence ID" value="XM_002679771.1"/>
</dbReference>
<dbReference type="Pfam" id="PF00795">
    <property type="entry name" value="CN_hydrolase"/>
    <property type="match status" value="1"/>
</dbReference>
<dbReference type="PANTHER" id="PTHR43674">
    <property type="entry name" value="NITRILASE C965.09-RELATED"/>
    <property type="match status" value="1"/>
</dbReference>
<dbReference type="eggNOG" id="KOG0806">
    <property type="taxonomic scope" value="Eukaryota"/>
</dbReference>
<dbReference type="EMBL" id="GG738856">
    <property type="protein sequence ID" value="EFC47073.1"/>
    <property type="molecule type" value="Genomic_DNA"/>
</dbReference>
<evidence type="ECO:0000313" key="3">
    <source>
        <dbReference type="EMBL" id="EFC47073.1"/>
    </source>
</evidence>
<organism evidence="4">
    <name type="scientific">Naegleria gruberi</name>
    <name type="common">Amoeba</name>
    <dbReference type="NCBI Taxonomy" id="5762"/>
    <lineage>
        <taxon>Eukaryota</taxon>
        <taxon>Discoba</taxon>
        <taxon>Heterolobosea</taxon>
        <taxon>Tetramitia</taxon>
        <taxon>Eutetramitia</taxon>
        <taxon>Vahlkampfiidae</taxon>
        <taxon>Naegleria</taxon>
    </lineage>
</organism>
<dbReference type="InParanoid" id="D2V7W2"/>
<dbReference type="Gene3D" id="3.60.110.10">
    <property type="entry name" value="Carbon-nitrogen hydrolase"/>
    <property type="match status" value="1"/>
</dbReference>
<dbReference type="InterPro" id="IPR050345">
    <property type="entry name" value="Aliph_Amidase/BUP"/>
</dbReference>
<dbReference type="VEuPathDB" id="AmoebaDB:NAEGRDRAFT_64943"/>
<sequence>MSASNRPNVKLGVIQCHWTEDLTVLKSDISHKVKQAANANAQIILLQEVFMMRYPGDLSKELNPETFDQAENLMQAVAILEKNENSEQVTTRHDEEIGQLSRTLQFCRELAISNKVIIVGSLFEKFIHTNDETGNSTTNYYNTSIIVNEKGQLIGKTRKQHIPEGPAYNEVDFFEAGYDDYPVHDTGLIKIAVPTCYDQWFPELARIYALKGAELVLYPTCIGNEPLYQDLDTQPQWKTMMVSHSICNGVFIAAANRVGKQSAGPNVSKAIREYNEKNNTQLKEEFEFFFYGSSFICAPGGKMLEEAPRDTPSVLVAELDFEQMRLWREAFPLLNQRQAKTYGRLLQD</sequence>
<evidence type="ECO:0000256" key="1">
    <source>
        <dbReference type="ARBA" id="ARBA00022801"/>
    </source>
</evidence>
<dbReference type="OMA" id="TCIGNEP"/>